<comment type="caution">
    <text evidence="4">The sequence shown here is derived from an EMBL/GenBank/DDBJ whole genome shotgun (WGS) entry which is preliminary data.</text>
</comment>
<dbReference type="GO" id="GO:0004674">
    <property type="term" value="F:protein serine/threonine kinase activity"/>
    <property type="evidence" value="ECO:0007669"/>
    <property type="project" value="TreeGrafter"/>
</dbReference>
<dbReference type="GO" id="GO:0007166">
    <property type="term" value="P:cell surface receptor signaling pathway"/>
    <property type="evidence" value="ECO:0007669"/>
    <property type="project" value="InterPro"/>
</dbReference>
<dbReference type="PANTHER" id="PTHR27005:SF468">
    <property type="entry name" value="OS01G0310500 PROTEIN"/>
    <property type="match status" value="1"/>
</dbReference>
<feature type="domain" description="Protein kinase" evidence="3">
    <location>
        <begin position="30"/>
        <end position="258"/>
    </location>
</feature>
<keyword evidence="4" id="KW-0418">Kinase</keyword>
<dbReference type="SUPFAM" id="SSF56112">
    <property type="entry name" value="Protein kinase-like (PK-like)"/>
    <property type="match status" value="1"/>
</dbReference>
<organism evidence="4 5">
    <name type="scientific">Thalictrum thalictroides</name>
    <name type="common">Rue-anemone</name>
    <name type="synonym">Anemone thalictroides</name>
    <dbReference type="NCBI Taxonomy" id="46969"/>
    <lineage>
        <taxon>Eukaryota</taxon>
        <taxon>Viridiplantae</taxon>
        <taxon>Streptophyta</taxon>
        <taxon>Embryophyta</taxon>
        <taxon>Tracheophyta</taxon>
        <taxon>Spermatophyta</taxon>
        <taxon>Magnoliopsida</taxon>
        <taxon>Ranunculales</taxon>
        <taxon>Ranunculaceae</taxon>
        <taxon>Thalictroideae</taxon>
        <taxon>Thalictrum</taxon>
    </lineage>
</organism>
<keyword evidence="1" id="KW-0547">Nucleotide-binding</keyword>
<dbReference type="AlphaFoldDB" id="A0A7J6VG78"/>
<evidence type="ECO:0000256" key="2">
    <source>
        <dbReference type="ARBA" id="ARBA00022840"/>
    </source>
</evidence>
<dbReference type="PROSITE" id="PS00109">
    <property type="entry name" value="PROTEIN_KINASE_TYR"/>
    <property type="match status" value="1"/>
</dbReference>
<dbReference type="GO" id="GO:0004713">
    <property type="term" value="F:protein tyrosine kinase activity"/>
    <property type="evidence" value="ECO:0007669"/>
    <property type="project" value="InterPro"/>
</dbReference>
<proteinExistence type="predicted"/>
<dbReference type="Pfam" id="PF00069">
    <property type="entry name" value="Pkinase"/>
    <property type="match status" value="1"/>
</dbReference>
<dbReference type="PANTHER" id="PTHR27005">
    <property type="entry name" value="WALL-ASSOCIATED RECEPTOR KINASE-LIKE 21"/>
    <property type="match status" value="1"/>
</dbReference>
<keyword evidence="2" id="KW-0067">ATP-binding</keyword>
<dbReference type="Gene3D" id="3.30.200.20">
    <property type="entry name" value="Phosphorylase Kinase, domain 1"/>
    <property type="match status" value="1"/>
</dbReference>
<dbReference type="PROSITE" id="PS50011">
    <property type="entry name" value="PROTEIN_KINASE_DOM"/>
    <property type="match status" value="1"/>
</dbReference>
<dbReference type="InterPro" id="IPR045274">
    <property type="entry name" value="WAK-like"/>
</dbReference>
<dbReference type="SMART" id="SM00219">
    <property type="entry name" value="TyrKc"/>
    <property type="match status" value="1"/>
</dbReference>
<protein>
    <submittedName>
        <fullName evidence="4">Wall-associated receptor kinase-like</fullName>
    </submittedName>
</protein>
<evidence type="ECO:0000313" key="5">
    <source>
        <dbReference type="Proteomes" id="UP000554482"/>
    </source>
</evidence>
<dbReference type="InterPro" id="IPR000719">
    <property type="entry name" value="Prot_kinase_dom"/>
</dbReference>
<accession>A0A7J6VG78</accession>
<sequence length="258" mass="29255">LLDQELMKIKRKFEGKEEFFMINGALLLEKQISSCEGKGIAIRIFTAEELNKATNNYDTSLIHSRLQSTVYKGNLHGRIVAVKTPEQLQVSSFMTNFYLNQAVTQIQINHKHVVKLLGCCLETEIPILVQEFIPNGSLLDHITSNTVPISWSERLRIATQIADAVTYIHCVNSNPIIHRDIRPNNILFDENYDPKLSNFGFSVVIPPGKTDHSKVGTEERAQSLAYATLALKCVQFKGEERPTMMEIAKELRRIKCII</sequence>
<evidence type="ECO:0000313" key="4">
    <source>
        <dbReference type="EMBL" id="KAF5183225.1"/>
    </source>
</evidence>
<dbReference type="InterPro" id="IPR020635">
    <property type="entry name" value="Tyr_kinase_cat_dom"/>
</dbReference>
<dbReference type="InterPro" id="IPR008266">
    <property type="entry name" value="Tyr_kinase_AS"/>
</dbReference>
<keyword evidence="5" id="KW-1185">Reference proteome</keyword>
<dbReference type="Gene3D" id="1.10.510.10">
    <property type="entry name" value="Transferase(Phosphotransferase) domain 1"/>
    <property type="match status" value="1"/>
</dbReference>
<reference evidence="4 5" key="1">
    <citation type="submission" date="2020-06" db="EMBL/GenBank/DDBJ databases">
        <title>Transcriptomic and genomic resources for Thalictrum thalictroides and T. hernandezii: Facilitating candidate gene discovery in an emerging model plant lineage.</title>
        <authorList>
            <person name="Arias T."/>
            <person name="Riano-Pachon D.M."/>
            <person name="Di Stilio V.S."/>
        </authorList>
    </citation>
    <scope>NUCLEOTIDE SEQUENCE [LARGE SCALE GENOMIC DNA]</scope>
    <source>
        <strain evidence="5">cv. WT478/WT964</strain>
        <tissue evidence="4">Leaves</tissue>
    </source>
</reference>
<dbReference type="EMBL" id="JABWDY010033774">
    <property type="protein sequence ID" value="KAF5183225.1"/>
    <property type="molecule type" value="Genomic_DNA"/>
</dbReference>
<evidence type="ECO:0000259" key="3">
    <source>
        <dbReference type="PROSITE" id="PS50011"/>
    </source>
</evidence>
<keyword evidence="4" id="KW-0808">Transferase</keyword>
<dbReference type="GO" id="GO:0005524">
    <property type="term" value="F:ATP binding"/>
    <property type="evidence" value="ECO:0007669"/>
    <property type="project" value="UniProtKB-KW"/>
</dbReference>
<feature type="non-terminal residue" evidence="4">
    <location>
        <position position="1"/>
    </location>
</feature>
<name>A0A7J6VG78_THATH</name>
<dbReference type="GO" id="GO:0005886">
    <property type="term" value="C:plasma membrane"/>
    <property type="evidence" value="ECO:0007669"/>
    <property type="project" value="TreeGrafter"/>
</dbReference>
<dbReference type="InterPro" id="IPR011009">
    <property type="entry name" value="Kinase-like_dom_sf"/>
</dbReference>
<gene>
    <name evidence="4" type="ORF">FRX31_027188</name>
</gene>
<evidence type="ECO:0000256" key="1">
    <source>
        <dbReference type="ARBA" id="ARBA00022741"/>
    </source>
</evidence>
<dbReference type="Proteomes" id="UP000554482">
    <property type="component" value="Unassembled WGS sequence"/>
</dbReference>
<dbReference type="OrthoDB" id="1466801at2759"/>
<keyword evidence="4" id="KW-0675">Receptor</keyword>